<evidence type="ECO:0000256" key="8">
    <source>
        <dbReference type="ARBA" id="ARBA00022884"/>
    </source>
</evidence>
<dbReference type="PROSITE" id="PS50860">
    <property type="entry name" value="AA_TRNA_LIGASE_II_ALA"/>
    <property type="match status" value="1"/>
</dbReference>
<dbReference type="InterPro" id="IPR059090">
    <property type="entry name" value="ALA1_helical"/>
</dbReference>
<evidence type="ECO:0000256" key="1">
    <source>
        <dbReference type="ARBA" id="ARBA00008429"/>
    </source>
</evidence>
<gene>
    <name evidence="13" type="ORF">LIER_07329</name>
</gene>
<keyword evidence="11" id="KW-0175">Coiled coil</keyword>
<dbReference type="Pfam" id="PF07973">
    <property type="entry name" value="tRNA_SAD"/>
    <property type="match status" value="1"/>
</dbReference>
<keyword evidence="7" id="KW-0067">ATP-binding</keyword>
<dbReference type="Pfam" id="PF02272">
    <property type="entry name" value="DHHA1"/>
    <property type="match status" value="1"/>
</dbReference>
<dbReference type="FunFam" id="2.40.30.130:FF:000004">
    <property type="entry name" value="Alanine--tRNA ligase"/>
    <property type="match status" value="1"/>
</dbReference>
<evidence type="ECO:0000256" key="5">
    <source>
        <dbReference type="ARBA" id="ARBA00022598"/>
    </source>
</evidence>
<dbReference type="PANTHER" id="PTHR11777:SF9">
    <property type="entry name" value="ALANINE--TRNA LIGASE, CYTOPLASMIC"/>
    <property type="match status" value="1"/>
</dbReference>
<dbReference type="EC" id="6.1.1.7" evidence="2"/>
<dbReference type="InterPro" id="IPR018163">
    <property type="entry name" value="Thr/Ala-tRNA-synth_IIc_edit"/>
</dbReference>
<evidence type="ECO:0000256" key="9">
    <source>
        <dbReference type="ARBA" id="ARBA00022917"/>
    </source>
</evidence>
<dbReference type="InterPro" id="IPR002318">
    <property type="entry name" value="Ala-tRNA-lgiase_IIc"/>
</dbReference>
<dbReference type="Pfam" id="PF01411">
    <property type="entry name" value="tRNA-synt_2c"/>
    <property type="match status" value="1"/>
</dbReference>
<dbReference type="AlphaFoldDB" id="A0AAV3P8M5"/>
<dbReference type="PRINTS" id="PR00980">
    <property type="entry name" value="TRNASYNTHALA"/>
</dbReference>
<keyword evidence="4" id="KW-0820">tRNA-binding</keyword>
<dbReference type="EMBL" id="BAABME010001121">
    <property type="protein sequence ID" value="GAA0147691.1"/>
    <property type="molecule type" value="Genomic_DNA"/>
</dbReference>
<feature type="coiled-coil region" evidence="11">
    <location>
        <begin position="513"/>
        <end position="540"/>
    </location>
</feature>
<accession>A0AAV3P8M5</accession>
<evidence type="ECO:0000256" key="7">
    <source>
        <dbReference type="ARBA" id="ARBA00022840"/>
    </source>
</evidence>
<keyword evidence="6" id="KW-0547">Nucleotide-binding</keyword>
<dbReference type="InterPro" id="IPR009000">
    <property type="entry name" value="Transl_B-barrel_sf"/>
</dbReference>
<dbReference type="GO" id="GO:0006419">
    <property type="term" value="P:alanyl-tRNA aminoacylation"/>
    <property type="evidence" value="ECO:0007669"/>
    <property type="project" value="InterPro"/>
</dbReference>
<evidence type="ECO:0000256" key="10">
    <source>
        <dbReference type="ARBA" id="ARBA00023146"/>
    </source>
</evidence>
<keyword evidence="5" id="KW-0436">Ligase</keyword>
<comment type="caution">
    <text evidence="13">The sequence shown here is derived from an EMBL/GenBank/DDBJ whole genome shotgun (WGS) entry which is preliminary data.</text>
</comment>
<dbReference type="InterPro" id="IPR003156">
    <property type="entry name" value="DHHA1_dom"/>
</dbReference>
<dbReference type="GO" id="GO:0004813">
    <property type="term" value="F:alanine-tRNA ligase activity"/>
    <property type="evidence" value="ECO:0007669"/>
    <property type="project" value="UniProtKB-EC"/>
</dbReference>
<dbReference type="Pfam" id="PF26023">
    <property type="entry name" value="ALA1"/>
    <property type="match status" value="1"/>
</dbReference>
<proteinExistence type="inferred from homology"/>
<sequence length="654" mass="71335">MPIFDAIKQATGAREYSGKVGTDDVDNIDMAYRVVADHIRTLSFAIADGSCPGNEGREYVLRRILRRAVRYGTEVLKTKQGFFNGLVKVVVDLMEDVFPELRQREKHIREIIADEEASFGRTLLHGIEKFKKAAQEVQGKVFSGQDAFVLWDTYGFPLDLTQIMAEEQGLVVDADGFNVAMDEARKRSRSAQNKQDGGAIVMETDATALLHKKGVPVTNDNFKFTWFQDHESAIKAIYTGNEFLESANASNEIGILLESTSFYAEHGGQIYDTGLLEAPTGSFQVTNVQIFGGYILHIGEQNGKFSVGDKVICKVDYDRRIRIAPNHTCTHMLNFALREALGTHVDQKGSIVLPEKLRFDFSHGKPIRAELDVSSKEATLADAKQINGLRAVFGEVYPDPVRIVAIGRKVDDLLANPNSGEWLSISAELCGGTHISNTRDAKLFALLSEEGIAKGIRRVTAVTLDSAIKAAELASTLEQEVDEASKMEGSLLEQKVTSLNGRVEAAAIPAAKKADLKSKISALQSQVIKYKKKIAEENMQKAVKVATEMAQVNVGADTAAVREAVVKVMEKGIPTLVVSVDETRSKVLVCAGVPEKSDSCKQLKVREWLDATLKPLKGKGRGGKGGIAQGQGSDLTHVGDAMDVAMSFAKMKLS</sequence>
<keyword evidence="8" id="KW-0694">RNA-binding</keyword>
<reference evidence="13 14" key="1">
    <citation type="submission" date="2024-01" db="EMBL/GenBank/DDBJ databases">
        <title>The complete chloroplast genome sequence of Lithospermum erythrorhizon: insights into the phylogenetic relationship among Boraginaceae species and the maternal lineages of purple gromwells.</title>
        <authorList>
            <person name="Okada T."/>
            <person name="Watanabe K."/>
        </authorList>
    </citation>
    <scope>NUCLEOTIDE SEQUENCE [LARGE SCALE GENOMIC DNA]</scope>
</reference>
<organism evidence="13 14">
    <name type="scientific">Lithospermum erythrorhizon</name>
    <name type="common">Purple gromwell</name>
    <name type="synonym">Lithospermum officinale var. erythrorhizon</name>
    <dbReference type="NCBI Taxonomy" id="34254"/>
    <lineage>
        <taxon>Eukaryota</taxon>
        <taxon>Viridiplantae</taxon>
        <taxon>Streptophyta</taxon>
        <taxon>Embryophyta</taxon>
        <taxon>Tracheophyta</taxon>
        <taxon>Spermatophyta</taxon>
        <taxon>Magnoliopsida</taxon>
        <taxon>eudicotyledons</taxon>
        <taxon>Gunneridae</taxon>
        <taxon>Pentapetalae</taxon>
        <taxon>asterids</taxon>
        <taxon>lamiids</taxon>
        <taxon>Boraginales</taxon>
        <taxon>Boraginaceae</taxon>
        <taxon>Boraginoideae</taxon>
        <taxon>Lithospermeae</taxon>
        <taxon>Lithospermum</taxon>
    </lineage>
</organism>
<dbReference type="SUPFAM" id="SSF101353">
    <property type="entry name" value="Putative anticodon-binding domain of alanyl-tRNA synthetase (AlaRS)"/>
    <property type="match status" value="1"/>
</dbReference>
<dbReference type="Proteomes" id="UP001454036">
    <property type="component" value="Unassembled WGS sequence"/>
</dbReference>
<evidence type="ECO:0000313" key="13">
    <source>
        <dbReference type="EMBL" id="GAA0147691.1"/>
    </source>
</evidence>
<dbReference type="Gene3D" id="3.10.310.40">
    <property type="match status" value="1"/>
</dbReference>
<feature type="domain" description="Alanyl-transfer RNA synthetases family profile" evidence="12">
    <location>
        <begin position="1"/>
        <end position="473"/>
    </location>
</feature>
<keyword evidence="10" id="KW-0030">Aminoacyl-tRNA synthetase</keyword>
<dbReference type="Gene3D" id="2.40.30.130">
    <property type="match status" value="1"/>
</dbReference>
<dbReference type="SMART" id="SM00863">
    <property type="entry name" value="tRNA_SAD"/>
    <property type="match status" value="1"/>
</dbReference>
<dbReference type="GO" id="GO:0005739">
    <property type="term" value="C:mitochondrion"/>
    <property type="evidence" value="ECO:0007669"/>
    <property type="project" value="TreeGrafter"/>
</dbReference>
<comment type="similarity">
    <text evidence="1">Belongs to the class-II aminoacyl-tRNA synthetase family. Alax-L subfamily.</text>
</comment>
<dbReference type="GO" id="GO:0000049">
    <property type="term" value="F:tRNA binding"/>
    <property type="evidence" value="ECO:0007669"/>
    <property type="project" value="UniProtKB-KW"/>
</dbReference>
<dbReference type="InterPro" id="IPR050058">
    <property type="entry name" value="Ala-tRNA_ligase"/>
</dbReference>
<evidence type="ECO:0000256" key="11">
    <source>
        <dbReference type="SAM" id="Coils"/>
    </source>
</evidence>
<evidence type="ECO:0000313" key="14">
    <source>
        <dbReference type="Proteomes" id="UP001454036"/>
    </source>
</evidence>
<dbReference type="InterPro" id="IPR018164">
    <property type="entry name" value="Ala-tRNA-synth_IIc_N"/>
</dbReference>
<evidence type="ECO:0000259" key="12">
    <source>
        <dbReference type="PROSITE" id="PS50860"/>
    </source>
</evidence>
<dbReference type="PANTHER" id="PTHR11777">
    <property type="entry name" value="ALANYL-TRNA SYNTHETASE"/>
    <property type="match status" value="1"/>
</dbReference>
<keyword evidence="14" id="KW-1185">Reference proteome</keyword>
<evidence type="ECO:0000256" key="2">
    <source>
        <dbReference type="ARBA" id="ARBA00013168"/>
    </source>
</evidence>
<name>A0AAV3P8M5_LITER</name>
<dbReference type="Gene3D" id="3.30.980.10">
    <property type="entry name" value="Threonyl-trna Synthetase, Chain A, domain 2"/>
    <property type="match status" value="1"/>
</dbReference>
<dbReference type="SUPFAM" id="SSF50447">
    <property type="entry name" value="Translation proteins"/>
    <property type="match status" value="1"/>
</dbReference>
<dbReference type="InterPro" id="IPR018162">
    <property type="entry name" value="Ala-tRNA-ligase_IIc_anticod-bd"/>
</dbReference>
<dbReference type="InterPro" id="IPR012947">
    <property type="entry name" value="tRNA_SAD"/>
</dbReference>
<evidence type="ECO:0000256" key="4">
    <source>
        <dbReference type="ARBA" id="ARBA00022555"/>
    </source>
</evidence>
<dbReference type="GO" id="GO:0002161">
    <property type="term" value="F:aminoacyl-tRNA deacylase activity"/>
    <property type="evidence" value="ECO:0007669"/>
    <property type="project" value="TreeGrafter"/>
</dbReference>
<protein>
    <recommendedName>
        <fullName evidence="3">Alanine--tRNA ligase</fullName>
        <ecNumber evidence="2">6.1.1.7</ecNumber>
    </recommendedName>
</protein>
<dbReference type="FunFam" id="3.30.980.10:FF:000004">
    <property type="entry name" value="Alanine--tRNA ligase, cytoplasmic"/>
    <property type="match status" value="1"/>
</dbReference>
<dbReference type="GO" id="GO:0009507">
    <property type="term" value="C:chloroplast"/>
    <property type="evidence" value="ECO:0007669"/>
    <property type="project" value="TreeGrafter"/>
</dbReference>
<evidence type="ECO:0000256" key="6">
    <source>
        <dbReference type="ARBA" id="ARBA00022741"/>
    </source>
</evidence>
<dbReference type="SUPFAM" id="SSF55186">
    <property type="entry name" value="ThrRS/AlaRS common domain"/>
    <property type="match status" value="1"/>
</dbReference>
<dbReference type="InterPro" id="IPR018165">
    <property type="entry name" value="Ala-tRNA-synth_IIc_core"/>
</dbReference>
<keyword evidence="9" id="KW-0648">Protein biosynthesis</keyword>
<dbReference type="GO" id="GO:0005524">
    <property type="term" value="F:ATP binding"/>
    <property type="evidence" value="ECO:0007669"/>
    <property type="project" value="UniProtKB-KW"/>
</dbReference>
<evidence type="ECO:0000256" key="3">
    <source>
        <dbReference type="ARBA" id="ARBA00017959"/>
    </source>
</evidence>